<accession>A0A016SFA1</accession>
<keyword evidence="2" id="KW-1185">Reference proteome</keyword>
<organism evidence="1 2">
    <name type="scientific">Ancylostoma ceylanicum</name>
    <dbReference type="NCBI Taxonomy" id="53326"/>
    <lineage>
        <taxon>Eukaryota</taxon>
        <taxon>Metazoa</taxon>
        <taxon>Ecdysozoa</taxon>
        <taxon>Nematoda</taxon>
        <taxon>Chromadorea</taxon>
        <taxon>Rhabditida</taxon>
        <taxon>Rhabditina</taxon>
        <taxon>Rhabditomorpha</taxon>
        <taxon>Strongyloidea</taxon>
        <taxon>Ancylostomatidae</taxon>
        <taxon>Ancylostomatinae</taxon>
        <taxon>Ancylostoma</taxon>
    </lineage>
</organism>
<evidence type="ECO:0000313" key="1">
    <source>
        <dbReference type="EMBL" id="EYB88979.1"/>
    </source>
</evidence>
<reference evidence="2" key="1">
    <citation type="journal article" date="2015" name="Nat. Genet.">
        <title>The genome and transcriptome of the zoonotic hookworm Ancylostoma ceylanicum identify infection-specific gene families.</title>
        <authorList>
            <person name="Schwarz E.M."/>
            <person name="Hu Y."/>
            <person name="Antoshechkin I."/>
            <person name="Miller M.M."/>
            <person name="Sternberg P.W."/>
            <person name="Aroian R.V."/>
        </authorList>
    </citation>
    <scope>NUCLEOTIDE SEQUENCE</scope>
    <source>
        <strain evidence="2">HY135</strain>
    </source>
</reference>
<evidence type="ECO:0000313" key="2">
    <source>
        <dbReference type="Proteomes" id="UP000024635"/>
    </source>
</evidence>
<comment type="caution">
    <text evidence="1">The sequence shown here is derived from an EMBL/GenBank/DDBJ whole genome shotgun (WGS) entry which is preliminary data.</text>
</comment>
<dbReference type="AlphaFoldDB" id="A0A016SFA1"/>
<dbReference type="Proteomes" id="UP000024635">
    <property type="component" value="Unassembled WGS sequence"/>
</dbReference>
<name>A0A016SFA1_9BILA</name>
<gene>
    <name evidence="1" type="primary">Acey_s0238.g3282</name>
    <name evidence="1" type="ORF">Y032_0238g3282</name>
</gene>
<proteinExistence type="predicted"/>
<sequence>MKVTILPRSQEAPLYRKVLEGMAIKRLSPGINNNDEMIMMVGLDSHKVKDRNAGVVPLSNIQLISTDEKFRGDKRLSELLRSFGTNTIKDTIVPNSLFSFKICSGMFCLDLSWQCKKPQ</sequence>
<dbReference type="EMBL" id="JARK01001574">
    <property type="protein sequence ID" value="EYB88979.1"/>
    <property type="molecule type" value="Genomic_DNA"/>
</dbReference>
<protein>
    <submittedName>
        <fullName evidence="1">Uncharacterized protein</fullName>
    </submittedName>
</protein>